<dbReference type="EC" id="4.1.1.65" evidence="12"/>
<protein>
    <recommendedName>
        <fullName evidence="12">Phosphatidylserine decarboxylase proenzyme</fullName>
        <ecNumber evidence="12">4.1.1.65</ecNumber>
    </recommendedName>
    <component>
        <recommendedName>
            <fullName evidence="12">Phosphatidylserine decarboxylase beta chain</fullName>
        </recommendedName>
    </component>
    <component>
        <recommendedName>
            <fullName evidence="12">Phosphatidylserine decarboxylase alpha chain</fullName>
        </recommendedName>
    </component>
</protein>
<dbReference type="VEuPathDB" id="PlasmoDB:PmUG01_07039400"/>
<evidence type="ECO:0000256" key="12">
    <source>
        <dbReference type="HAMAP-Rule" id="MF_03208"/>
    </source>
</evidence>
<dbReference type="EMBL" id="FLQW01004514">
    <property type="protein sequence ID" value="SBS96972.1"/>
    <property type="molecule type" value="Genomic_DNA"/>
</dbReference>
<comment type="pathway">
    <text evidence="12">Phospholipid metabolism; phosphatidylethanolamine biosynthesis; phosphatidylethanolamine from CDP-diacylglycerol: step 2/2.</text>
</comment>
<keyword evidence="2 12" id="KW-0444">Lipid biosynthesis</keyword>
<feature type="chain" id="PRO_5023561884" description="Phosphatidylserine decarboxylase beta chain" evidence="12">
    <location>
        <begin position="1"/>
        <end position="307"/>
    </location>
</feature>
<evidence type="ECO:0000313" key="15">
    <source>
        <dbReference type="Proteomes" id="UP000078597"/>
    </source>
</evidence>
<evidence type="ECO:0000256" key="5">
    <source>
        <dbReference type="ARBA" id="ARBA00022989"/>
    </source>
</evidence>
<comment type="pathway">
    <text evidence="1">Lipid metabolism.</text>
</comment>
<dbReference type="UniPathway" id="UPA00558">
    <property type="reaction ID" value="UER00616"/>
</dbReference>
<keyword evidence="9 12" id="KW-0456">Lyase</keyword>
<dbReference type="GO" id="GO:0005789">
    <property type="term" value="C:endoplasmic reticulum membrane"/>
    <property type="evidence" value="ECO:0007669"/>
    <property type="project" value="UniProtKB-SubCell"/>
</dbReference>
<keyword evidence="5 12" id="KW-1133">Transmembrane helix</keyword>
<keyword evidence="3 12" id="KW-0812">Transmembrane</keyword>
<keyword evidence="8 12" id="KW-0594">Phospholipid biosynthesis</keyword>
<evidence type="ECO:0000256" key="9">
    <source>
        <dbReference type="ARBA" id="ARBA00023239"/>
    </source>
</evidence>
<dbReference type="PANTHER" id="PTHR10067">
    <property type="entry name" value="PHOSPHATIDYLSERINE DECARBOXYLASE"/>
    <property type="match status" value="1"/>
</dbReference>
<dbReference type="InterPro" id="IPR003817">
    <property type="entry name" value="PS_Dcarbxylase"/>
</dbReference>
<comment type="catalytic activity">
    <reaction evidence="12">
        <text>a 1,2-diacyl-sn-glycero-3-phospho-L-serine + H(+) = a 1,2-diacyl-sn-glycero-3-phosphoethanolamine + CO2</text>
        <dbReference type="Rhea" id="RHEA:20828"/>
        <dbReference type="ChEBI" id="CHEBI:15378"/>
        <dbReference type="ChEBI" id="CHEBI:16526"/>
        <dbReference type="ChEBI" id="CHEBI:57262"/>
        <dbReference type="ChEBI" id="CHEBI:64612"/>
        <dbReference type="EC" id="4.1.1.65"/>
    </reaction>
</comment>
<organism evidence="14 15">
    <name type="scientific">Plasmodium malariae</name>
    <dbReference type="NCBI Taxonomy" id="5858"/>
    <lineage>
        <taxon>Eukaryota</taxon>
        <taxon>Sar</taxon>
        <taxon>Alveolata</taxon>
        <taxon>Apicomplexa</taxon>
        <taxon>Aconoidasida</taxon>
        <taxon>Haemosporida</taxon>
        <taxon>Plasmodiidae</taxon>
        <taxon>Plasmodium</taxon>
        <taxon>Plasmodium (Plasmodium)</taxon>
    </lineage>
</organism>
<comment type="subcellular location">
    <subcellularLocation>
        <location evidence="12">Endoplasmic reticulum membrane</location>
        <topology evidence="12">Single-pass membrane protein</topology>
    </subcellularLocation>
    <text evidence="12">Equally found in the membrane-bound as well as in the soluble fraction.</text>
</comment>
<dbReference type="GO" id="GO:0004609">
    <property type="term" value="F:phosphatidylserine decarboxylase activity"/>
    <property type="evidence" value="ECO:0007669"/>
    <property type="project" value="UniProtKB-UniRule"/>
</dbReference>
<evidence type="ECO:0000256" key="6">
    <source>
        <dbReference type="ARBA" id="ARBA00023098"/>
    </source>
</evidence>
<evidence type="ECO:0000256" key="1">
    <source>
        <dbReference type="ARBA" id="ARBA00005189"/>
    </source>
</evidence>
<dbReference type="NCBIfam" id="TIGR00163">
    <property type="entry name" value="PS_decarb"/>
    <property type="match status" value="1"/>
</dbReference>
<dbReference type="HAMAP" id="MF_03208">
    <property type="entry name" value="PS_decarb_PSD_B_type1_euk"/>
    <property type="match status" value="1"/>
</dbReference>
<evidence type="ECO:0000256" key="11">
    <source>
        <dbReference type="ARBA" id="ARBA00023317"/>
    </source>
</evidence>
<comment type="similarity">
    <text evidence="12">Belongs to the phosphatidylserine decarboxylase family. PSD-B subfamily. Eukaryotic type I sub-subfamily.</text>
</comment>
<keyword evidence="12" id="KW-0865">Zymogen</keyword>
<feature type="active site" description="Schiff-base intermediate with substrate; via pyruvic acid; for decarboxylase activity" evidence="12">
    <location>
        <position position="308"/>
    </location>
</feature>
<evidence type="ECO:0000313" key="14">
    <source>
        <dbReference type="EMBL" id="SBS96972.1"/>
    </source>
</evidence>
<feature type="chain" id="PRO_5023561883" description="Phosphatidylserine decarboxylase alpha chain" evidence="12">
    <location>
        <begin position="308"/>
        <end position="374"/>
    </location>
</feature>
<dbReference type="GO" id="GO:0006646">
    <property type="term" value="P:phosphatidylethanolamine biosynthetic process"/>
    <property type="evidence" value="ECO:0007669"/>
    <property type="project" value="UniProtKB-UniRule"/>
</dbReference>
<dbReference type="Proteomes" id="UP000078597">
    <property type="component" value="Unassembled WGS sequence"/>
</dbReference>
<proteinExistence type="inferred from homology"/>
<comment type="subunit">
    <text evidence="12">Heterodimer of a large membrane-associated beta subunit and a small pyruvoyl-containing alpha subunit.</text>
</comment>
<dbReference type="InterPro" id="IPR033177">
    <property type="entry name" value="PSD-B"/>
</dbReference>
<feature type="modified residue" description="Pyruvic acid (Ser); by autocatalysis" evidence="12">
    <location>
        <position position="308"/>
    </location>
</feature>
<evidence type="ECO:0000256" key="8">
    <source>
        <dbReference type="ARBA" id="ARBA00023209"/>
    </source>
</evidence>
<accession>A0A1A8WZX9</accession>
<comment type="cofactor">
    <cofactor evidence="12">
        <name>pyruvate</name>
        <dbReference type="ChEBI" id="CHEBI:15361"/>
    </cofactor>
    <text evidence="12">Binds 1 pyruvoyl group covalently per subunit.</text>
</comment>
<keyword evidence="10 12" id="KW-1208">Phospholipid metabolism</keyword>
<feature type="transmembrane region" description="Helical" evidence="13">
    <location>
        <begin position="18"/>
        <end position="36"/>
    </location>
</feature>
<comment type="function">
    <text evidence="12">Catalyzes the formation of phosphatidylethanolamine (PtdEtn) from phosphatidylserine (PtdSer). Plays a central role in phospholipid metabolism and in the interorganelle trafficking of phosphatidylserine.</text>
</comment>
<evidence type="ECO:0000256" key="7">
    <source>
        <dbReference type="ARBA" id="ARBA00023136"/>
    </source>
</evidence>
<keyword evidence="11 12" id="KW-0670">Pyruvate</keyword>
<dbReference type="AlphaFoldDB" id="A0A1A8WZX9"/>
<feature type="site" description="Cleavage (non-hydrolytic); by autocatalysis" evidence="12">
    <location>
        <begin position="307"/>
        <end position="308"/>
    </location>
</feature>
<dbReference type="GO" id="GO:0016540">
    <property type="term" value="P:protein autoprocessing"/>
    <property type="evidence" value="ECO:0007669"/>
    <property type="project" value="UniProtKB-UniRule"/>
</dbReference>
<feature type="active site" description="Charge relay system; for autoendoproteolytic cleavage activity" evidence="12">
    <location>
        <position position="308"/>
    </location>
</feature>
<reference evidence="15" key="1">
    <citation type="submission" date="2016-05" db="EMBL/GenBank/DDBJ databases">
        <authorList>
            <person name="Naeem Raeece"/>
        </authorList>
    </citation>
    <scope>NUCLEOTIDE SEQUENCE [LARGE SCALE GENOMIC DNA]</scope>
</reference>
<dbReference type="GO" id="GO:0005739">
    <property type="term" value="C:mitochondrion"/>
    <property type="evidence" value="ECO:0007669"/>
    <property type="project" value="InterPro"/>
</dbReference>
<keyword evidence="7 12" id="KW-0472">Membrane</keyword>
<keyword evidence="4 12" id="KW-0210">Decarboxylase</keyword>
<evidence type="ECO:0000256" key="10">
    <source>
        <dbReference type="ARBA" id="ARBA00023264"/>
    </source>
</evidence>
<dbReference type="InterPro" id="IPR033661">
    <property type="entry name" value="PSD_type1_euk"/>
</dbReference>
<keyword evidence="6 12" id="KW-0443">Lipid metabolism</keyword>
<name>A0A1A8WZX9_PLAMA</name>
<evidence type="ECO:0000256" key="2">
    <source>
        <dbReference type="ARBA" id="ARBA00022516"/>
    </source>
</evidence>
<comment type="PTM">
    <text evidence="12">Is synthesized initially as an inactive proenzyme. Formation of the active enzyme involves a self-maturation process in which the active site pyruvoyl group is generated from an internal serine residue via an autocatalytic post-translational modification. Two non-identical subunits are generated from the proenzyme in this reaction, and the pyruvate is formed at the N-terminus of the alpha chain, which is derived from the carboxyl end of the proenzyme. The autoendoproteolytic cleavage occurs by a canonical serine protease mechanism, in which the side chain hydroxyl group of the serine supplies its oxygen atom to form the C-terminus of the beta chain, while the remainder of the serine residue undergoes an oxidative deamination to produce ammonia and the pyruvoyl prosthetic group on the alpha chain. During this reaction, the Ser that is part of the protease active site of the proenzyme becomes the pyruvoyl prosthetic group, which constitutes an essential element of the active site of the mature decarboxylase.</text>
</comment>
<dbReference type="Pfam" id="PF02666">
    <property type="entry name" value="PS_Dcarbxylase"/>
    <property type="match status" value="1"/>
</dbReference>
<evidence type="ECO:0000256" key="4">
    <source>
        <dbReference type="ARBA" id="ARBA00022793"/>
    </source>
</evidence>
<dbReference type="PANTHER" id="PTHR10067:SF6">
    <property type="entry name" value="PHOSPHATIDYLSERINE DECARBOXYLASE PROENZYME, MITOCHONDRIAL"/>
    <property type="match status" value="1"/>
</dbReference>
<keyword evidence="12" id="KW-0256">Endoplasmic reticulum</keyword>
<evidence type="ECO:0000256" key="13">
    <source>
        <dbReference type="SAM" id="Phobius"/>
    </source>
</evidence>
<evidence type="ECO:0000256" key="3">
    <source>
        <dbReference type="ARBA" id="ARBA00022692"/>
    </source>
</evidence>
<feature type="active site" description="Charge relay system; for autoendoproteolytic cleavage activity" evidence="12">
    <location>
        <position position="198"/>
    </location>
</feature>
<sequence>MKRNRNDSRQFSLYKNKYIITGVTILSFLLMFQYKYHEVLTVYEDNVKFTQSCKLFLARLLFGRTRSRIAGKIFKIQIPQTYRLYVYNSLINYMNINKDEIKYPIESYKSLGDFFSRYIREETRPIGDVSEYSVVSPCDSEVVDFGELKSDYLENVKGIKFHVKTFLGANFEKKYKDGNTRFYYAIFYLNPKKYHHFHAPFNFKYKVRRHISGELFPLFQGMFKIINNLFNINERVILSGEWTGGNMYYAAISAYNVGNIKIINDEELLTNNLRTQLSYMGGDIDTKIFDNYKNFEVGDEIGEFKLGSSIIVIFENKSDFMWSIKPNQVVSVGERVGGVNEIEQPKNMFIKIRMDPKSVTLLSIGHLLDDPTSY</sequence>
<feature type="active site" description="Charge relay system; for autoendoproteolytic cleavage activity" evidence="12">
    <location>
        <position position="139"/>
    </location>
</feature>
<gene>
    <name evidence="14" type="ORF">PMALA_058440</name>
</gene>